<comment type="caution">
    <text evidence="1">The sequence shown here is derived from an EMBL/GenBank/DDBJ whole genome shotgun (WGS) entry which is preliminary data.</text>
</comment>
<dbReference type="Proteomes" id="UP000005963">
    <property type="component" value="Unassembled WGS sequence"/>
</dbReference>
<evidence type="ECO:0000313" key="1">
    <source>
        <dbReference type="EMBL" id="EHR37681.1"/>
    </source>
</evidence>
<sequence>MLTKKFKSNKFYEVTRYIFKYGNETDELDASTTVWDTFEKAIAYIERYATGLKFASASIEEIVVNKEITADDYKHGDYEYVSTQKIYDVTDDCVEDFTKEKICYFEKSEQVDETIEEKSESVTEEVYKIFQVDEGTAWCIEAKTLAEAKEIAKKYKGHIVIKKGLKIVAEFNNIDDEKEYKICFGNDRTFGVQTVGLQSALELGQSYAKNHIGEKIVIIDEDKNIVKEFFEEKKALVKSNIKAKTNLKSRYLTKKAWDNSHQDFTSWANAEDIVDEEIVQHFRDCVSPVAYDAMYLQCGEPYKHGANPKTGKWEPAFITFARELGSWVYKGICFYREYEDVG</sequence>
<gene>
    <name evidence="1" type="ORF">HMPREF9454_00985</name>
</gene>
<dbReference type="GeneID" id="62778310"/>
<name>A0ABP2NKM3_9FIRM</name>
<organism evidence="1 2">
    <name type="scientific">Megamonas funiformis YIT 11815</name>
    <dbReference type="NCBI Taxonomy" id="742816"/>
    <lineage>
        <taxon>Bacteria</taxon>
        <taxon>Bacillati</taxon>
        <taxon>Bacillota</taxon>
        <taxon>Negativicutes</taxon>
        <taxon>Selenomonadales</taxon>
        <taxon>Selenomonadaceae</taxon>
        <taxon>Megamonas</taxon>
    </lineage>
</organism>
<accession>A0ABP2NKM3</accession>
<dbReference type="RefSeq" id="WP_008538265.1">
    <property type="nucleotide sequence ID" value="NZ_JH601090.1"/>
</dbReference>
<dbReference type="EMBL" id="ADMB01000047">
    <property type="protein sequence ID" value="EHR37681.1"/>
    <property type="molecule type" value="Genomic_DNA"/>
</dbReference>
<reference evidence="1 2" key="1">
    <citation type="submission" date="2012-01" db="EMBL/GenBank/DDBJ databases">
        <title>The Genome Sequence of Megamonas funiformis YIT 11815.</title>
        <authorList>
            <consortium name="The Broad Institute Genome Sequencing Platform"/>
            <person name="Earl A."/>
            <person name="Ward D."/>
            <person name="Feldgarden M."/>
            <person name="Gevers D."/>
            <person name="Morotomi M."/>
            <person name="Young S.K."/>
            <person name="Zeng Q."/>
            <person name="Gargeya S."/>
            <person name="Fitzgerald M."/>
            <person name="Haas B."/>
            <person name="Abouelleil A."/>
            <person name="Alvarado L."/>
            <person name="Arachchi H.M."/>
            <person name="Berlin A."/>
            <person name="Chapman S.B."/>
            <person name="Gearin G."/>
            <person name="Goldberg J."/>
            <person name="Griggs A."/>
            <person name="Gujja S."/>
            <person name="Hansen M."/>
            <person name="Heiman D."/>
            <person name="Howarth C."/>
            <person name="Larimer J."/>
            <person name="Lui A."/>
            <person name="MacDonald P.J.P."/>
            <person name="McCowen C."/>
            <person name="Montmayeur A."/>
            <person name="Murphy C."/>
            <person name="Neiman D."/>
            <person name="Pearson M."/>
            <person name="Priest M."/>
            <person name="Roberts A."/>
            <person name="Saif S."/>
            <person name="Shea T."/>
            <person name="Sisk P."/>
            <person name="Stolte C."/>
            <person name="Sykes S."/>
            <person name="Wortman J."/>
            <person name="Nusbaum C."/>
            <person name="Birren B."/>
        </authorList>
    </citation>
    <scope>NUCLEOTIDE SEQUENCE [LARGE SCALE GENOMIC DNA]</scope>
    <source>
        <strain evidence="1 2">YIT 11815</strain>
    </source>
</reference>
<protein>
    <recommendedName>
        <fullName evidence="3">Large polyvalent protein associated domain-containing protein</fullName>
    </recommendedName>
</protein>
<evidence type="ECO:0000313" key="2">
    <source>
        <dbReference type="Proteomes" id="UP000005963"/>
    </source>
</evidence>
<keyword evidence="2" id="KW-1185">Reference proteome</keyword>
<proteinExistence type="predicted"/>
<evidence type="ECO:0008006" key="3">
    <source>
        <dbReference type="Google" id="ProtNLM"/>
    </source>
</evidence>